<dbReference type="EMBL" id="QRMZ01000050">
    <property type="protein sequence ID" value="RHK02206.1"/>
    <property type="molecule type" value="Genomic_DNA"/>
</dbReference>
<sequence>MWSYVNNSDEVGYLNEKYGNFHDSFVEKMEFYSGMILNLDGSLSYTSVSMLTGEEGIESDIYENASLLLLLNSLETSSKVVLKFQGVIDFNYNFSFTKVVLKFQGVIDFNYNFSFRSDNLLDEPT</sequence>
<accession>A0A415EK58</accession>
<dbReference type="AlphaFoldDB" id="A0A415EK58"/>
<proteinExistence type="predicted"/>
<organism evidence="1 2">
    <name type="scientific">Enterococcus casseliflavus</name>
    <name type="common">Enterococcus flavescens</name>
    <dbReference type="NCBI Taxonomy" id="37734"/>
    <lineage>
        <taxon>Bacteria</taxon>
        <taxon>Bacillati</taxon>
        <taxon>Bacillota</taxon>
        <taxon>Bacilli</taxon>
        <taxon>Lactobacillales</taxon>
        <taxon>Enterococcaceae</taxon>
        <taxon>Enterococcus</taxon>
    </lineage>
</organism>
<protein>
    <submittedName>
        <fullName evidence="1">Uncharacterized protein</fullName>
    </submittedName>
</protein>
<dbReference type="Proteomes" id="UP000286288">
    <property type="component" value="Unassembled WGS sequence"/>
</dbReference>
<evidence type="ECO:0000313" key="1">
    <source>
        <dbReference type="EMBL" id="RHK02206.1"/>
    </source>
</evidence>
<reference evidence="1 2" key="1">
    <citation type="submission" date="2018-08" db="EMBL/GenBank/DDBJ databases">
        <title>A genome reference for cultivated species of the human gut microbiota.</title>
        <authorList>
            <person name="Zou Y."/>
            <person name="Xue W."/>
            <person name="Luo G."/>
        </authorList>
    </citation>
    <scope>NUCLEOTIDE SEQUENCE [LARGE SCALE GENOMIC DNA]</scope>
    <source>
        <strain evidence="1 2">AF48-16</strain>
    </source>
</reference>
<evidence type="ECO:0000313" key="2">
    <source>
        <dbReference type="Proteomes" id="UP000286288"/>
    </source>
</evidence>
<name>A0A415EK58_ENTCA</name>
<gene>
    <name evidence="1" type="ORF">DW084_18140</name>
</gene>
<feature type="non-terminal residue" evidence="1">
    <location>
        <position position="125"/>
    </location>
</feature>
<comment type="caution">
    <text evidence="1">The sequence shown here is derived from an EMBL/GenBank/DDBJ whole genome shotgun (WGS) entry which is preliminary data.</text>
</comment>